<dbReference type="AlphaFoldDB" id="A0A9P6L7B3"/>
<evidence type="ECO:0000256" key="1">
    <source>
        <dbReference type="SAM" id="MobiDB-lite"/>
    </source>
</evidence>
<feature type="compositionally biased region" description="Polar residues" evidence="1">
    <location>
        <begin position="452"/>
        <end position="462"/>
    </location>
</feature>
<sequence length="535" mass="56731">MLSRRSPGPNDAILSTGIGNNASPPPISAPVPRRATNDTILSSDTDDSRRYSTPPLCSPSSALNQLSSLNGIPDTQDGPSSSGGNTQTPHHDHSRTTLPTSSRSGLNPSPNNSPHFSPRPIAASPDQIRTPPRGATPIRSSIRSTNSPARNAPQDLFLTHDLDTNSVQRINISINVTHSTPSSPIPPAFGSQLPPRQHSNEAADVAGCGVDDRDGRATPEQRMFQSRFPPPGNLHSGTPPVRHGSPSEPGYGDSQYLTPLRSVFARSAGRVSPAQFQNHPRGTSGATSYQNQAGMISPTNQGHPISHSQENRSGDQQWSSGSRTPTNRQASRSPPVSSPLIAGLRPPSVNAPQIHTSPNFPLDPGSMMLPTNQGHPASLPQVNWNADQQRSSGSRTHVSRQASRSPTVSSSVTPGFRSPSVNAPQSHNSTNFPLDPGGSSHTVPTPDRSARRQTINDQSPLNASFGHPVGGQSDGRPRSSQSWCSQHTTSHGPARTNGNGNDPNIDSVIDNLLRVPPTQRVWCTQRGVLTLTNGP</sequence>
<feature type="compositionally biased region" description="Polar residues" evidence="1">
    <location>
        <begin position="369"/>
        <end position="396"/>
    </location>
</feature>
<gene>
    <name evidence="2" type="ORF">BJ322DRAFT_1108291</name>
</gene>
<dbReference type="EMBL" id="WIUZ02000006">
    <property type="protein sequence ID" value="KAF9786442.1"/>
    <property type="molecule type" value="Genomic_DNA"/>
</dbReference>
<feature type="compositionally biased region" description="Polar residues" evidence="1">
    <location>
        <begin position="314"/>
        <end position="335"/>
    </location>
</feature>
<reference evidence="2" key="2">
    <citation type="submission" date="2020-11" db="EMBL/GenBank/DDBJ databases">
        <authorList>
            <consortium name="DOE Joint Genome Institute"/>
            <person name="Kuo A."/>
            <person name="Miyauchi S."/>
            <person name="Kiss E."/>
            <person name="Drula E."/>
            <person name="Kohler A."/>
            <person name="Sanchez-Garcia M."/>
            <person name="Andreopoulos B."/>
            <person name="Barry K.W."/>
            <person name="Bonito G."/>
            <person name="Buee M."/>
            <person name="Carver A."/>
            <person name="Chen C."/>
            <person name="Cichocki N."/>
            <person name="Clum A."/>
            <person name="Culley D."/>
            <person name="Crous P.W."/>
            <person name="Fauchery L."/>
            <person name="Girlanda M."/>
            <person name="Hayes R."/>
            <person name="Keri Z."/>
            <person name="Labutti K."/>
            <person name="Lipzen A."/>
            <person name="Lombard V."/>
            <person name="Magnuson J."/>
            <person name="Maillard F."/>
            <person name="Morin E."/>
            <person name="Murat C."/>
            <person name="Nolan M."/>
            <person name="Ohm R."/>
            <person name="Pangilinan J."/>
            <person name="Pereira M."/>
            <person name="Perotto S."/>
            <person name="Peter M."/>
            <person name="Riley R."/>
            <person name="Sitrit Y."/>
            <person name="Stielow B."/>
            <person name="Szollosi G."/>
            <person name="Zifcakova L."/>
            <person name="Stursova M."/>
            <person name="Spatafora J.W."/>
            <person name="Tedersoo L."/>
            <person name="Vaario L.-M."/>
            <person name="Yamada A."/>
            <person name="Yan M."/>
            <person name="Wang P."/>
            <person name="Xu J."/>
            <person name="Bruns T."/>
            <person name="Baldrian P."/>
            <person name="Vilgalys R."/>
            <person name="Henrissat B."/>
            <person name="Grigoriev I.V."/>
            <person name="Hibbett D."/>
            <person name="Nagy L.G."/>
            <person name="Martin F.M."/>
        </authorList>
    </citation>
    <scope>NUCLEOTIDE SEQUENCE</scope>
    <source>
        <strain evidence="2">UH-Tt-Lm1</strain>
    </source>
</reference>
<comment type="caution">
    <text evidence="2">The sequence shown here is derived from an EMBL/GenBank/DDBJ whole genome shotgun (WGS) entry which is preliminary data.</text>
</comment>
<name>A0A9P6L7B3_9AGAM</name>
<feature type="region of interest" description="Disordered" evidence="1">
    <location>
        <begin position="1"/>
        <end position="153"/>
    </location>
</feature>
<feature type="compositionally biased region" description="Basic and acidic residues" evidence="1">
    <location>
        <begin position="210"/>
        <end position="219"/>
    </location>
</feature>
<feature type="compositionally biased region" description="Polar residues" evidence="1">
    <location>
        <begin position="419"/>
        <end position="432"/>
    </location>
</feature>
<protein>
    <submittedName>
        <fullName evidence="2">Uncharacterized protein</fullName>
    </submittedName>
</protein>
<feature type="compositionally biased region" description="Low complexity" evidence="1">
    <location>
        <begin position="399"/>
        <end position="414"/>
    </location>
</feature>
<feature type="compositionally biased region" description="Polar residues" evidence="1">
    <location>
        <begin position="58"/>
        <end position="70"/>
    </location>
</feature>
<reference evidence="2" key="1">
    <citation type="journal article" date="2020" name="Nat. Commun.">
        <title>Large-scale genome sequencing of mycorrhizal fungi provides insights into the early evolution of symbiotic traits.</title>
        <authorList>
            <person name="Miyauchi S."/>
            <person name="Kiss E."/>
            <person name="Kuo A."/>
            <person name="Drula E."/>
            <person name="Kohler A."/>
            <person name="Sanchez-Garcia M."/>
            <person name="Morin E."/>
            <person name="Andreopoulos B."/>
            <person name="Barry K.W."/>
            <person name="Bonito G."/>
            <person name="Buee M."/>
            <person name="Carver A."/>
            <person name="Chen C."/>
            <person name="Cichocki N."/>
            <person name="Clum A."/>
            <person name="Culley D."/>
            <person name="Crous P.W."/>
            <person name="Fauchery L."/>
            <person name="Girlanda M."/>
            <person name="Hayes R.D."/>
            <person name="Keri Z."/>
            <person name="LaButti K."/>
            <person name="Lipzen A."/>
            <person name="Lombard V."/>
            <person name="Magnuson J."/>
            <person name="Maillard F."/>
            <person name="Murat C."/>
            <person name="Nolan M."/>
            <person name="Ohm R.A."/>
            <person name="Pangilinan J."/>
            <person name="Pereira M.F."/>
            <person name="Perotto S."/>
            <person name="Peter M."/>
            <person name="Pfister S."/>
            <person name="Riley R."/>
            <person name="Sitrit Y."/>
            <person name="Stielow J.B."/>
            <person name="Szollosi G."/>
            <person name="Zifcakova L."/>
            <person name="Stursova M."/>
            <person name="Spatafora J.W."/>
            <person name="Tedersoo L."/>
            <person name="Vaario L.M."/>
            <person name="Yamada A."/>
            <person name="Yan M."/>
            <person name="Wang P."/>
            <person name="Xu J."/>
            <person name="Bruns T."/>
            <person name="Baldrian P."/>
            <person name="Vilgalys R."/>
            <person name="Dunand C."/>
            <person name="Henrissat B."/>
            <person name="Grigoriev I.V."/>
            <person name="Hibbett D."/>
            <person name="Nagy L.G."/>
            <person name="Martin F.M."/>
        </authorList>
    </citation>
    <scope>NUCLEOTIDE SEQUENCE</scope>
    <source>
        <strain evidence="2">UH-Tt-Lm1</strain>
    </source>
</reference>
<evidence type="ECO:0000313" key="2">
    <source>
        <dbReference type="EMBL" id="KAF9786442.1"/>
    </source>
</evidence>
<feature type="compositionally biased region" description="Polar residues" evidence="1">
    <location>
        <begin position="274"/>
        <end position="308"/>
    </location>
</feature>
<feature type="region of interest" description="Disordered" evidence="1">
    <location>
        <begin position="192"/>
        <end position="256"/>
    </location>
</feature>
<feature type="compositionally biased region" description="Polar residues" evidence="1">
    <location>
        <begin position="77"/>
        <end position="88"/>
    </location>
</feature>
<feature type="region of interest" description="Disordered" evidence="1">
    <location>
        <begin position="270"/>
        <end position="507"/>
    </location>
</feature>
<feature type="compositionally biased region" description="Low complexity" evidence="1">
    <location>
        <begin position="107"/>
        <end position="120"/>
    </location>
</feature>
<organism evidence="2 3">
    <name type="scientific">Thelephora terrestris</name>
    <dbReference type="NCBI Taxonomy" id="56493"/>
    <lineage>
        <taxon>Eukaryota</taxon>
        <taxon>Fungi</taxon>
        <taxon>Dikarya</taxon>
        <taxon>Basidiomycota</taxon>
        <taxon>Agaricomycotina</taxon>
        <taxon>Agaricomycetes</taxon>
        <taxon>Thelephorales</taxon>
        <taxon>Thelephoraceae</taxon>
        <taxon>Thelephora</taxon>
    </lineage>
</organism>
<feature type="compositionally biased region" description="Polar residues" evidence="1">
    <location>
        <begin position="478"/>
        <end position="504"/>
    </location>
</feature>
<feature type="compositionally biased region" description="Polar residues" evidence="1">
    <location>
        <begin position="96"/>
        <end position="106"/>
    </location>
</feature>
<dbReference type="Proteomes" id="UP000736335">
    <property type="component" value="Unassembled WGS sequence"/>
</dbReference>
<accession>A0A9P6L7B3</accession>
<evidence type="ECO:0000313" key="3">
    <source>
        <dbReference type="Proteomes" id="UP000736335"/>
    </source>
</evidence>
<keyword evidence="3" id="KW-1185">Reference proteome</keyword>
<proteinExistence type="predicted"/>
<feature type="compositionally biased region" description="Polar residues" evidence="1">
    <location>
        <begin position="138"/>
        <end position="149"/>
    </location>
</feature>
<feature type="compositionally biased region" description="Polar residues" evidence="1">
    <location>
        <begin position="350"/>
        <end position="359"/>
    </location>
</feature>